<dbReference type="PANTHER" id="PTHR11782">
    <property type="entry name" value="ADENOSINE/GUANOSINE DIPHOSPHATASE"/>
    <property type="match status" value="1"/>
</dbReference>
<dbReference type="Pfam" id="PF01150">
    <property type="entry name" value="GDA1_CD39"/>
    <property type="match status" value="1"/>
</dbReference>
<dbReference type="GO" id="GO:0017110">
    <property type="term" value="F:nucleoside diphosphate phosphatase activity"/>
    <property type="evidence" value="ECO:0007669"/>
    <property type="project" value="TreeGrafter"/>
</dbReference>
<dbReference type="Proteomes" id="UP000290289">
    <property type="component" value="Chromosome 9"/>
</dbReference>
<dbReference type="AlphaFoldDB" id="A0A498IZB2"/>
<name>A0A498IZB2_MALDO</name>
<dbReference type="Gene3D" id="3.30.420.40">
    <property type="match status" value="1"/>
</dbReference>
<dbReference type="GO" id="GO:0016020">
    <property type="term" value="C:membrane"/>
    <property type="evidence" value="ECO:0007669"/>
    <property type="project" value="TreeGrafter"/>
</dbReference>
<keyword evidence="2" id="KW-0378">Hydrolase</keyword>
<gene>
    <name evidence="3" type="ORF">DVH24_000015</name>
</gene>
<dbReference type="InterPro" id="IPR000407">
    <property type="entry name" value="GDA1_CD39_NTPase"/>
</dbReference>
<evidence type="ECO:0000256" key="2">
    <source>
        <dbReference type="ARBA" id="ARBA00022801"/>
    </source>
</evidence>
<proteinExistence type="inferred from homology"/>
<keyword evidence="4" id="KW-1185">Reference proteome</keyword>
<reference evidence="3 4" key="1">
    <citation type="submission" date="2018-10" db="EMBL/GenBank/DDBJ databases">
        <title>A high-quality apple genome assembly.</title>
        <authorList>
            <person name="Hu J."/>
        </authorList>
    </citation>
    <scope>NUCLEOTIDE SEQUENCE [LARGE SCALE GENOMIC DNA]</scope>
    <source>
        <strain evidence="4">cv. HFTH1</strain>
        <tissue evidence="3">Young leaf</tissue>
    </source>
</reference>
<sequence>MYHRCITVCSAINAESFSSLELHLSDEFRRMSLSSKLGGGLFGNPLIVFVSLQRFKLVSEDPESAGGSLRELLEFGKGRVPKDLWAETEIRLMARTGLQLLDLGVQNRILNSCRKVLRGSGV</sequence>
<dbReference type="GO" id="GO:0009134">
    <property type="term" value="P:nucleoside diphosphate catabolic process"/>
    <property type="evidence" value="ECO:0007669"/>
    <property type="project" value="TreeGrafter"/>
</dbReference>
<comment type="caution">
    <text evidence="3">The sequence shown here is derived from an EMBL/GenBank/DDBJ whole genome shotgun (WGS) entry which is preliminary data.</text>
</comment>
<dbReference type="PANTHER" id="PTHR11782:SF3">
    <property type="entry name" value="APYRASE 6-RELATED"/>
    <property type="match status" value="1"/>
</dbReference>
<accession>A0A498IZB2</accession>
<evidence type="ECO:0000313" key="4">
    <source>
        <dbReference type="Proteomes" id="UP000290289"/>
    </source>
</evidence>
<protein>
    <submittedName>
        <fullName evidence="3">Uncharacterized protein</fullName>
    </submittedName>
</protein>
<dbReference type="EMBL" id="RDQH01000335">
    <property type="protein sequence ID" value="RXH88416.1"/>
    <property type="molecule type" value="Genomic_DNA"/>
</dbReference>
<evidence type="ECO:0000256" key="1">
    <source>
        <dbReference type="ARBA" id="ARBA00009283"/>
    </source>
</evidence>
<comment type="similarity">
    <text evidence="1">Belongs to the GDA1/CD39 NTPase family.</text>
</comment>
<evidence type="ECO:0000313" key="3">
    <source>
        <dbReference type="EMBL" id="RXH88416.1"/>
    </source>
</evidence>
<organism evidence="3 4">
    <name type="scientific">Malus domestica</name>
    <name type="common">Apple</name>
    <name type="synonym">Pyrus malus</name>
    <dbReference type="NCBI Taxonomy" id="3750"/>
    <lineage>
        <taxon>Eukaryota</taxon>
        <taxon>Viridiplantae</taxon>
        <taxon>Streptophyta</taxon>
        <taxon>Embryophyta</taxon>
        <taxon>Tracheophyta</taxon>
        <taxon>Spermatophyta</taxon>
        <taxon>Magnoliopsida</taxon>
        <taxon>eudicotyledons</taxon>
        <taxon>Gunneridae</taxon>
        <taxon>Pentapetalae</taxon>
        <taxon>rosids</taxon>
        <taxon>fabids</taxon>
        <taxon>Rosales</taxon>
        <taxon>Rosaceae</taxon>
        <taxon>Amygdaloideae</taxon>
        <taxon>Maleae</taxon>
        <taxon>Malus</taxon>
    </lineage>
</organism>